<dbReference type="SUPFAM" id="SSF52499">
    <property type="entry name" value="Isochorismatase-like hydrolases"/>
    <property type="match status" value="1"/>
</dbReference>
<keyword evidence="1" id="KW-0378">Hydrolase</keyword>
<proteinExistence type="predicted"/>
<dbReference type="PANTHER" id="PTHR43540">
    <property type="entry name" value="PEROXYUREIDOACRYLATE/UREIDOACRYLATE AMIDOHYDROLASE-RELATED"/>
    <property type="match status" value="1"/>
</dbReference>
<feature type="domain" description="Isochorismatase-like" evidence="2">
    <location>
        <begin position="9"/>
        <end position="186"/>
    </location>
</feature>
<evidence type="ECO:0000313" key="4">
    <source>
        <dbReference type="Proteomes" id="UP000027337"/>
    </source>
</evidence>
<dbReference type="InterPro" id="IPR050272">
    <property type="entry name" value="Isochorismatase-like_hydrls"/>
</dbReference>
<dbReference type="STRING" id="83219.PM02_10360"/>
<protein>
    <submittedName>
        <fullName evidence="3">Isochorismatase</fullName>
    </submittedName>
</protein>
<dbReference type="PANTHER" id="PTHR43540:SF1">
    <property type="entry name" value="ISOCHORISMATASE HYDROLASE"/>
    <property type="match status" value="1"/>
</dbReference>
<dbReference type="eggNOG" id="COG1335">
    <property type="taxonomic scope" value="Bacteria"/>
</dbReference>
<sequence>MIKKFGADTALLLIDVQKGVHTLSHWGGPTGRMNNPDCQEKLVQLLRSFRTAGRRCAFTRHNSIEPDSPLKFSLPGGAQLDGLETAEGDIIVNKDVNSGFIGTSLEVDLRRAGIQRLVVAGYFTNFCVETTVRMAGNMGFDVYLAHDACATCNRIDRHGKDHDPELVHDMAVASMHGEFCTALTTDELVALLSSDAADLDRAQGNEDTSAKPELRLA</sequence>
<name>A0A061SUA7_9RHOB</name>
<accession>A0A061SUA7</accession>
<dbReference type="InterPro" id="IPR000868">
    <property type="entry name" value="Isochorismatase-like_dom"/>
</dbReference>
<evidence type="ECO:0000259" key="2">
    <source>
        <dbReference type="Pfam" id="PF00857"/>
    </source>
</evidence>
<evidence type="ECO:0000256" key="1">
    <source>
        <dbReference type="ARBA" id="ARBA00022801"/>
    </source>
</evidence>
<dbReference type="EMBL" id="JEMU01000007">
    <property type="protein sequence ID" value="KAJ03283.1"/>
    <property type="molecule type" value="Genomic_DNA"/>
</dbReference>
<dbReference type="AlphaFoldDB" id="A0A061SUA7"/>
<keyword evidence="4" id="KW-1185">Reference proteome</keyword>
<dbReference type="Proteomes" id="UP000027337">
    <property type="component" value="Unassembled WGS sequence"/>
</dbReference>
<gene>
    <name evidence="3" type="ORF">PM02_10360</name>
</gene>
<comment type="caution">
    <text evidence="3">The sequence shown here is derived from an EMBL/GenBank/DDBJ whole genome shotgun (WGS) entry which is preliminary data.</text>
</comment>
<dbReference type="Pfam" id="PF00857">
    <property type="entry name" value="Isochorismatase"/>
    <property type="match status" value="1"/>
</dbReference>
<dbReference type="RefSeq" id="WP_051584119.1">
    <property type="nucleotide sequence ID" value="NZ_JAFBPZ010000003.1"/>
</dbReference>
<evidence type="ECO:0000313" key="3">
    <source>
        <dbReference type="EMBL" id="KAJ03283.1"/>
    </source>
</evidence>
<dbReference type="GO" id="GO:0016787">
    <property type="term" value="F:hydrolase activity"/>
    <property type="evidence" value="ECO:0007669"/>
    <property type="project" value="UniProtKB-KW"/>
</dbReference>
<reference evidence="3 4" key="1">
    <citation type="journal article" date="2014" name="Genome Announc.">
        <title>Draft Genome Sequences of Two Isolates of the Roseobacter Group, Sulfitobacter sp. Strains 3SOLIMAR09 and 1FIGIMAR09, from Harbors of Mallorca Island (Mediterranean Sea).</title>
        <authorList>
            <person name="Mas-Llado M."/>
            <person name="Pina-Villalonga J.M."/>
            <person name="Brunet-Galmes I."/>
            <person name="Nogales B."/>
            <person name="Bosch R."/>
        </authorList>
    </citation>
    <scope>NUCLEOTIDE SEQUENCE [LARGE SCALE GENOMIC DNA]</scope>
    <source>
        <strain evidence="3 4">1FIGIMAR09</strain>
    </source>
</reference>
<dbReference type="InterPro" id="IPR036380">
    <property type="entry name" value="Isochorismatase-like_sf"/>
</dbReference>
<dbReference type="Gene3D" id="3.40.50.850">
    <property type="entry name" value="Isochorismatase-like"/>
    <property type="match status" value="1"/>
</dbReference>
<organism evidence="3 4">
    <name type="scientific">Sulfitobacter mediterraneus</name>
    <dbReference type="NCBI Taxonomy" id="83219"/>
    <lineage>
        <taxon>Bacteria</taxon>
        <taxon>Pseudomonadati</taxon>
        <taxon>Pseudomonadota</taxon>
        <taxon>Alphaproteobacteria</taxon>
        <taxon>Rhodobacterales</taxon>
        <taxon>Roseobacteraceae</taxon>
        <taxon>Sulfitobacter</taxon>
    </lineage>
</organism>